<dbReference type="Pfam" id="PF00037">
    <property type="entry name" value="Fer4"/>
    <property type="match status" value="1"/>
</dbReference>
<sequence>MNRFVIADPEICIGCNTCMAGCTSVHKAQGLQGLPRLTVVKTGDKTAPLMCRQCEDAPCARVCPVNAITHENAAIVLNESLCIGCKLCGLVCPFGAITPSGSTSVNTPALLQNVIPEALLRDVPGSAPGTNPFIAWNAGIRTIAVKCDLCDFQDTGPECIRVCPTKSISLVDSQSISTNSQSRRLKTLLSSFHERGFMSVQQEGGE</sequence>
<dbReference type="GO" id="GO:0051539">
    <property type="term" value="F:4 iron, 4 sulfur cluster binding"/>
    <property type="evidence" value="ECO:0007669"/>
    <property type="project" value="UniProtKB-KW"/>
</dbReference>
<dbReference type="RefSeq" id="WP_039321786.1">
    <property type="nucleotide sequence ID" value="NZ_JQHM01000001.1"/>
</dbReference>
<evidence type="ECO:0000313" key="7">
    <source>
        <dbReference type="Proteomes" id="UP000032874"/>
    </source>
</evidence>
<dbReference type="PROSITE" id="PS51379">
    <property type="entry name" value="4FE4S_FER_2"/>
    <property type="match status" value="2"/>
</dbReference>
<dbReference type="SUPFAM" id="SSF54862">
    <property type="entry name" value="4Fe-4S ferredoxins"/>
    <property type="match status" value="1"/>
</dbReference>
<accession>A0A093UEG8</accession>
<dbReference type="eggNOG" id="COG1142">
    <property type="taxonomic scope" value="Bacteria"/>
</dbReference>
<dbReference type="Gene3D" id="3.30.70.20">
    <property type="match status" value="2"/>
</dbReference>
<dbReference type="InterPro" id="IPR017900">
    <property type="entry name" value="4Fe4S_Fe_S_CS"/>
</dbReference>
<evidence type="ECO:0000256" key="2">
    <source>
        <dbReference type="ARBA" id="ARBA00022723"/>
    </source>
</evidence>
<dbReference type="PANTHER" id="PTHR42859">
    <property type="entry name" value="OXIDOREDUCTASE"/>
    <property type="match status" value="1"/>
</dbReference>
<keyword evidence="1" id="KW-0004">4Fe-4S</keyword>
<dbReference type="EMBL" id="JQHM01000001">
    <property type="protein sequence ID" value="KFX06653.1"/>
    <property type="molecule type" value="Genomic_DNA"/>
</dbReference>
<dbReference type="PROSITE" id="PS00198">
    <property type="entry name" value="4FE4S_FER_1"/>
    <property type="match status" value="1"/>
</dbReference>
<feature type="domain" description="4Fe-4S ferredoxin-type" evidence="5">
    <location>
        <begin position="73"/>
        <end position="102"/>
    </location>
</feature>
<dbReference type="Proteomes" id="UP000032874">
    <property type="component" value="Unassembled WGS sequence"/>
</dbReference>
<proteinExistence type="predicted"/>
<evidence type="ECO:0000256" key="1">
    <source>
        <dbReference type="ARBA" id="ARBA00022485"/>
    </source>
</evidence>
<dbReference type="PANTHER" id="PTHR42859:SF16">
    <property type="entry name" value="FORMATE HYDROGENLYASE SUBUNIT 2-RELATED"/>
    <property type="match status" value="1"/>
</dbReference>
<keyword evidence="3" id="KW-0408">Iron</keyword>
<protein>
    <submittedName>
        <fullName evidence="6">Electron transporter</fullName>
    </submittedName>
</protein>
<keyword evidence="4" id="KW-0411">Iron-sulfur</keyword>
<reference evidence="6 7" key="1">
    <citation type="submission" date="2014-08" db="EMBL/GenBank/DDBJ databases">
        <title>Genome sequences of NCPPB Pectobacterium isolates.</title>
        <authorList>
            <person name="Glover R.H."/>
            <person name="Sapp M."/>
            <person name="Elphinstone J."/>
        </authorList>
    </citation>
    <scope>NUCLEOTIDE SEQUENCE [LARGE SCALE GENOMIC DNA]</scope>
    <source>
        <strain evidence="6 7">NCPPB 2795</strain>
    </source>
</reference>
<dbReference type="InterPro" id="IPR017896">
    <property type="entry name" value="4Fe4S_Fe-S-bd"/>
</dbReference>
<feature type="domain" description="4Fe-4S ferredoxin-type" evidence="5">
    <location>
        <begin position="2"/>
        <end position="34"/>
    </location>
</feature>
<dbReference type="STRING" id="55207.KP22_00740"/>
<evidence type="ECO:0000256" key="3">
    <source>
        <dbReference type="ARBA" id="ARBA00023004"/>
    </source>
</evidence>
<evidence type="ECO:0000259" key="5">
    <source>
        <dbReference type="PROSITE" id="PS51379"/>
    </source>
</evidence>
<evidence type="ECO:0000313" key="6">
    <source>
        <dbReference type="EMBL" id="KFX06653.1"/>
    </source>
</evidence>
<name>A0A093UEG8_9GAMM</name>
<gene>
    <name evidence="6" type="ORF">KP22_00740</name>
</gene>
<keyword evidence="2" id="KW-0479">Metal-binding</keyword>
<comment type="caution">
    <text evidence="6">The sequence shown here is derived from an EMBL/GenBank/DDBJ whole genome shotgun (WGS) entry which is preliminary data.</text>
</comment>
<dbReference type="GO" id="GO:0046872">
    <property type="term" value="F:metal ion binding"/>
    <property type="evidence" value="ECO:0007669"/>
    <property type="project" value="UniProtKB-KW"/>
</dbReference>
<dbReference type="InterPro" id="IPR050294">
    <property type="entry name" value="RnfB_subfamily"/>
</dbReference>
<evidence type="ECO:0000256" key="4">
    <source>
        <dbReference type="ARBA" id="ARBA00023014"/>
    </source>
</evidence>
<dbReference type="AlphaFoldDB" id="A0A093UEG8"/>
<organism evidence="6 7">
    <name type="scientific">Pectobacterium betavasculorum</name>
    <dbReference type="NCBI Taxonomy" id="55207"/>
    <lineage>
        <taxon>Bacteria</taxon>
        <taxon>Pseudomonadati</taxon>
        <taxon>Pseudomonadota</taxon>
        <taxon>Gammaproteobacteria</taxon>
        <taxon>Enterobacterales</taxon>
        <taxon>Pectobacteriaceae</taxon>
        <taxon>Pectobacterium</taxon>
    </lineage>
</organism>
<dbReference type="CDD" id="cd10554">
    <property type="entry name" value="HycB_like"/>
    <property type="match status" value="1"/>
</dbReference>